<keyword evidence="5" id="KW-0611">Plant defense</keyword>
<evidence type="ECO:0000259" key="7">
    <source>
        <dbReference type="PROSITE" id="PS50076"/>
    </source>
</evidence>
<dbReference type="GO" id="GO:0000166">
    <property type="term" value="F:nucleotide binding"/>
    <property type="evidence" value="ECO:0007669"/>
    <property type="project" value="UniProtKB-KW"/>
</dbReference>
<name>A0A9D5CUZ7_9LILI</name>
<evidence type="ECO:0000256" key="2">
    <source>
        <dbReference type="ARBA" id="ARBA00022614"/>
    </source>
</evidence>
<dbReference type="Gene3D" id="1.10.287.110">
    <property type="entry name" value="DnaJ domain"/>
    <property type="match status" value="1"/>
</dbReference>
<dbReference type="InterPro" id="IPR050817">
    <property type="entry name" value="DjlA_DnaK_co-chaperone"/>
</dbReference>
<reference evidence="8" key="1">
    <citation type="submission" date="2021-03" db="EMBL/GenBank/DDBJ databases">
        <authorList>
            <person name="Li Z."/>
            <person name="Yang C."/>
        </authorList>
    </citation>
    <scope>NUCLEOTIDE SEQUENCE</scope>
    <source>
        <strain evidence="8">Dzin_1.0</strain>
        <tissue evidence="8">Leaf</tissue>
    </source>
</reference>
<dbReference type="OrthoDB" id="442087at2759"/>
<evidence type="ECO:0000313" key="8">
    <source>
        <dbReference type="EMBL" id="KAJ0979077.1"/>
    </source>
</evidence>
<proteinExistence type="inferred from homology"/>
<dbReference type="InterPro" id="IPR001623">
    <property type="entry name" value="DnaJ_domain"/>
</dbReference>
<accession>A0A9D5CUZ7</accession>
<keyword evidence="9" id="KW-1185">Reference proteome</keyword>
<reference evidence="8" key="2">
    <citation type="journal article" date="2022" name="Hortic Res">
        <title>The genome of Dioscorea zingiberensis sheds light on the biosynthesis, origin and evolution of the medicinally important diosgenin saponins.</title>
        <authorList>
            <person name="Li Y."/>
            <person name="Tan C."/>
            <person name="Li Z."/>
            <person name="Guo J."/>
            <person name="Li S."/>
            <person name="Chen X."/>
            <person name="Wang C."/>
            <person name="Dai X."/>
            <person name="Yang H."/>
            <person name="Song W."/>
            <person name="Hou L."/>
            <person name="Xu J."/>
            <person name="Tong Z."/>
            <person name="Xu A."/>
            <person name="Yuan X."/>
            <person name="Wang W."/>
            <person name="Yang Q."/>
            <person name="Chen L."/>
            <person name="Sun Z."/>
            <person name="Wang K."/>
            <person name="Pan B."/>
            <person name="Chen J."/>
            <person name="Bao Y."/>
            <person name="Liu F."/>
            <person name="Qi X."/>
            <person name="Gang D.R."/>
            <person name="Wen J."/>
            <person name="Li J."/>
        </authorList>
    </citation>
    <scope>NUCLEOTIDE SEQUENCE</scope>
    <source>
        <strain evidence="8">Dzin_1.0</strain>
    </source>
</reference>
<dbReference type="Pfam" id="PF00226">
    <property type="entry name" value="DnaJ"/>
    <property type="match status" value="1"/>
</dbReference>
<dbReference type="AlphaFoldDB" id="A0A9D5CUZ7"/>
<dbReference type="InterPro" id="IPR018253">
    <property type="entry name" value="DnaJ_domain_CS"/>
</dbReference>
<keyword evidence="4" id="KW-0547">Nucleotide-binding</keyword>
<dbReference type="Gene3D" id="1.20.5.4130">
    <property type="match status" value="1"/>
</dbReference>
<evidence type="ECO:0000256" key="5">
    <source>
        <dbReference type="ARBA" id="ARBA00022821"/>
    </source>
</evidence>
<dbReference type="GO" id="GO:0006952">
    <property type="term" value="P:defense response"/>
    <property type="evidence" value="ECO:0007669"/>
    <property type="project" value="UniProtKB-KW"/>
</dbReference>
<comment type="caution">
    <text evidence="8">The sequence shown here is derived from an EMBL/GenBank/DDBJ whole genome shotgun (WGS) entry which is preliminary data.</text>
</comment>
<comment type="similarity">
    <text evidence="1">Belongs to the disease resistance NB-LRR family.</text>
</comment>
<dbReference type="PANTHER" id="PTHR24074">
    <property type="entry name" value="CO-CHAPERONE PROTEIN DJLA"/>
    <property type="match status" value="1"/>
</dbReference>
<keyword evidence="2" id="KW-0433">Leucine-rich repeat</keyword>
<evidence type="ECO:0000256" key="1">
    <source>
        <dbReference type="ARBA" id="ARBA00008894"/>
    </source>
</evidence>
<dbReference type="InterPro" id="IPR041118">
    <property type="entry name" value="Rx_N"/>
</dbReference>
<evidence type="ECO:0000256" key="4">
    <source>
        <dbReference type="ARBA" id="ARBA00022741"/>
    </source>
</evidence>
<evidence type="ECO:0000256" key="3">
    <source>
        <dbReference type="ARBA" id="ARBA00022737"/>
    </source>
</evidence>
<dbReference type="PRINTS" id="PR00625">
    <property type="entry name" value="JDOMAIN"/>
</dbReference>
<feature type="domain" description="J" evidence="7">
    <location>
        <begin position="2"/>
        <end position="72"/>
    </location>
</feature>
<dbReference type="CDD" id="cd06257">
    <property type="entry name" value="DnaJ"/>
    <property type="match status" value="1"/>
</dbReference>
<evidence type="ECO:0000313" key="9">
    <source>
        <dbReference type="Proteomes" id="UP001085076"/>
    </source>
</evidence>
<dbReference type="SUPFAM" id="SSF46565">
    <property type="entry name" value="Chaperone J-domain"/>
    <property type="match status" value="1"/>
</dbReference>
<dbReference type="InterPro" id="IPR036869">
    <property type="entry name" value="J_dom_sf"/>
</dbReference>
<evidence type="ECO:0000256" key="6">
    <source>
        <dbReference type="SAM" id="MobiDB-lite"/>
    </source>
</evidence>
<gene>
    <name evidence="8" type="ORF">J5N97_014551</name>
</gene>
<dbReference type="Proteomes" id="UP001085076">
    <property type="component" value="Miscellaneous, Linkage group lg03"/>
</dbReference>
<dbReference type="EMBL" id="JAGGNH010000003">
    <property type="protein sequence ID" value="KAJ0979077.1"/>
    <property type="molecule type" value="Genomic_DNA"/>
</dbReference>
<feature type="compositionally biased region" description="Basic and acidic residues" evidence="6">
    <location>
        <begin position="307"/>
        <end position="318"/>
    </location>
</feature>
<dbReference type="GO" id="GO:0005783">
    <property type="term" value="C:endoplasmic reticulum"/>
    <property type="evidence" value="ECO:0007669"/>
    <property type="project" value="UniProtKB-ARBA"/>
</dbReference>
<dbReference type="PROSITE" id="PS50076">
    <property type="entry name" value="DNAJ_2"/>
    <property type="match status" value="1"/>
</dbReference>
<protein>
    <recommendedName>
        <fullName evidence="7">J domain-containing protein</fullName>
    </recommendedName>
</protein>
<dbReference type="PROSITE" id="PS00636">
    <property type="entry name" value="DNAJ_1"/>
    <property type="match status" value="1"/>
</dbReference>
<keyword evidence="3" id="KW-0677">Repeat</keyword>
<feature type="region of interest" description="Disordered" evidence="6">
    <location>
        <begin position="307"/>
        <end position="330"/>
    </location>
</feature>
<organism evidence="8 9">
    <name type="scientific">Dioscorea zingiberensis</name>
    <dbReference type="NCBI Taxonomy" id="325984"/>
    <lineage>
        <taxon>Eukaryota</taxon>
        <taxon>Viridiplantae</taxon>
        <taxon>Streptophyta</taxon>
        <taxon>Embryophyta</taxon>
        <taxon>Tracheophyta</taxon>
        <taxon>Spermatophyta</taxon>
        <taxon>Magnoliopsida</taxon>
        <taxon>Liliopsida</taxon>
        <taxon>Dioscoreales</taxon>
        <taxon>Dioscoreaceae</taxon>
        <taxon>Dioscorea</taxon>
    </lineage>
</organism>
<dbReference type="Pfam" id="PF18052">
    <property type="entry name" value="Rx_N"/>
    <property type="match status" value="1"/>
</dbReference>
<dbReference type="SMART" id="SM00271">
    <property type="entry name" value="DnaJ"/>
    <property type="match status" value="1"/>
</dbReference>
<sequence length="376" mass="42614">MDHYQTLGLNRRASKEEIKEAFRKSALKFHPDRHSHSSDEVREGASLRFKRASEAYQVLIDDKKRADYDFRLRSAGSARWSGRRAPHSSSSSYGYYRPPRAPASEFDAEIAFRWLMRRQTLIQLAAAGALLGAYIVMENSLEKVWKRNNAGKSFEEIMETINKGKSHKDSSSNQLSFVKVGLFLSVFSSSLIAHLREEHIGRPYIMDYLTSSLIRLTSSLRQAIQGSPSSSSTGDVVEELRKLEGTFTRIRAFLRDAEEREVRDESVKLWLRELKAISYQADDLLDEYQYELLRHQVEEIRINAAEAARRSNSGEEGKSTAAARISGKKRKSTGDDEVVETLTVLEVDYKKLGDVARVHILLLQSTDIRCASSSGI</sequence>